<dbReference type="Proteomes" id="UP001501116">
    <property type="component" value="Unassembled WGS sequence"/>
</dbReference>
<accession>A0ABN2Q520</accession>
<comment type="caution">
    <text evidence="1">The sequence shown here is derived from an EMBL/GenBank/DDBJ whole genome shotgun (WGS) entry which is preliminary data.</text>
</comment>
<evidence type="ECO:0008006" key="3">
    <source>
        <dbReference type="Google" id="ProtNLM"/>
    </source>
</evidence>
<sequence>MTAERDEFLTGGMRPHACRMCGTKVLVKKNSEKHTSIQWTTDAASSCPVFAERVAEGATSALLDTCEHLGDSIAHAVSDGTLPHAVSDGTLPHAVSDGTLPHAVSDGTLAVADG</sequence>
<gene>
    <name evidence="1" type="ORF">GCM10009754_10270</name>
</gene>
<evidence type="ECO:0000313" key="2">
    <source>
        <dbReference type="Proteomes" id="UP001501116"/>
    </source>
</evidence>
<name>A0ABN2Q520_9PSEU</name>
<proteinExistence type="predicted"/>
<organism evidence="1 2">
    <name type="scientific">Amycolatopsis minnesotensis</name>
    <dbReference type="NCBI Taxonomy" id="337894"/>
    <lineage>
        <taxon>Bacteria</taxon>
        <taxon>Bacillati</taxon>
        <taxon>Actinomycetota</taxon>
        <taxon>Actinomycetes</taxon>
        <taxon>Pseudonocardiales</taxon>
        <taxon>Pseudonocardiaceae</taxon>
        <taxon>Amycolatopsis</taxon>
    </lineage>
</organism>
<protein>
    <recommendedName>
        <fullName evidence="3">Ferredoxin</fullName>
    </recommendedName>
</protein>
<evidence type="ECO:0000313" key="1">
    <source>
        <dbReference type="EMBL" id="GAA1944513.1"/>
    </source>
</evidence>
<dbReference type="EMBL" id="BAAANN010000003">
    <property type="protein sequence ID" value="GAA1944513.1"/>
    <property type="molecule type" value="Genomic_DNA"/>
</dbReference>
<reference evidence="1 2" key="1">
    <citation type="journal article" date="2019" name="Int. J. Syst. Evol. Microbiol.">
        <title>The Global Catalogue of Microorganisms (GCM) 10K type strain sequencing project: providing services to taxonomists for standard genome sequencing and annotation.</title>
        <authorList>
            <consortium name="The Broad Institute Genomics Platform"/>
            <consortium name="The Broad Institute Genome Sequencing Center for Infectious Disease"/>
            <person name="Wu L."/>
            <person name="Ma J."/>
        </authorList>
    </citation>
    <scope>NUCLEOTIDE SEQUENCE [LARGE SCALE GENOMIC DNA]</scope>
    <source>
        <strain evidence="1 2">JCM 14545</strain>
    </source>
</reference>
<keyword evidence="2" id="KW-1185">Reference proteome</keyword>